<accession>A0A172ZDQ4</accession>
<dbReference type="Pfam" id="PF16387">
    <property type="entry name" value="DUF4996"/>
    <property type="match status" value="1"/>
</dbReference>
<dbReference type="AlphaFoldDB" id="A0A172ZDQ4"/>
<sequence>MRDDSVTIWREEYRPVIEEIMSSFLDSRGRMMVAAHRGNWKQAPENSLAAIQYSIVAGADMIEIDVHRTSDGALVLMHDETVDRMTDGTGRIADMTLAELRSLRLRQYQGGVCQPLTNYTIPTLEEALILIRGKAMLNLDKCWEFREEVYAALLRTDTVDHALFKSSASPEEVRYFLQDKIKPPLYMHILDSSNEPLVHRLEQLFEQVRPQAVEICFDTEDSALIHPMVLQTIIDQDCRLWVNTMWDSLCGGHTDGASLIDPKQGWQWHQQRGFNMIQTDYTEALIRYLNEQHGAYGWLG</sequence>
<gene>
    <name evidence="2" type="ORF">AR543_05340</name>
</gene>
<dbReference type="Proteomes" id="UP000078148">
    <property type="component" value="Chromosome"/>
</dbReference>
<name>A0A172ZDQ4_9BACL</name>
<dbReference type="GO" id="GO:0070291">
    <property type="term" value="P:N-acylethanolamine metabolic process"/>
    <property type="evidence" value="ECO:0007669"/>
    <property type="project" value="TreeGrafter"/>
</dbReference>
<keyword evidence="3" id="KW-1185">Reference proteome</keyword>
<dbReference type="InterPro" id="IPR017946">
    <property type="entry name" value="PLC-like_Pdiesterase_TIM-brl"/>
</dbReference>
<dbReference type="InterPro" id="IPR032160">
    <property type="entry name" value="DUF4996"/>
</dbReference>
<dbReference type="STRING" id="1616788.AR543_05340"/>
<dbReference type="GO" id="GO:0006580">
    <property type="term" value="P:ethanolamine metabolic process"/>
    <property type="evidence" value="ECO:0007669"/>
    <property type="project" value="TreeGrafter"/>
</dbReference>
<dbReference type="RefSeq" id="WP_060532459.1">
    <property type="nucleotide sequence ID" value="NZ_CP013023.1"/>
</dbReference>
<dbReference type="CDD" id="cd08566">
    <property type="entry name" value="GDPD_AtGDE_like"/>
    <property type="match status" value="1"/>
</dbReference>
<dbReference type="OrthoDB" id="384721at2"/>
<proteinExistence type="predicted"/>
<feature type="domain" description="GP-PDE" evidence="1">
    <location>
        <begin position="31"/>
        <end position="289"/>
    </location>
</feature>
<dbReference type="EMBL" id="CP013023">
    <property type="protein sequence ID" value="ANF95492.1"/>
    <property type="molecule type" value="Genomic_DNA"/>
</dbReference>
<reference evidence="2 3" key="2">
    <citation type="journal article" date="2016" name="Int. J. Syst. Evol. Microbiol.">
        <title>Paenibacillus bovis sp. nov., isolated from raw yak (Bos grunniens) milk.</title>
        <authorList>
            <person name="Gao C."/>
            <person name="Han J."/>
            <person name="Liu Z."/>
            <person name="Xu X."/>
            <person name="Hang F."/>
            <person name="Wu Z."/>
        </authorList>
    </citation>
    <scope>NUCLEOTIDE SEQUENCE [LARGE SCALE GENOMIC DNA]</scope>
    <source>
        <strain evidence="2 3">BD3526</strain>
    </source>
</reference>
<protein>
    <recommendedName>
        <fullName evidence="1">GP-PDE domain-containing protein</fullName>
    </recommendedName>
</protein>
<evidence type="ECO:0000313" key="2">
    <source>
        <dbReference type="EMBL" id="ANF95492.1"/>
    </source>
</evidence>
<reference evidence="3" key="1">
    <citation type="submission" date="2015-10" db="EMBL/GenBank/DDBJ databases">
        <title>Genome of Paenibacillus bovis sp. nov.</title>
        <authorList>
            <person name="Wu Z."/>
            <person name="Gao C."/>
            <person name="Liu Z."/>
            <person name="Zheng H."/>
        </authorList>
    </citation>
    <scope>NUCLEOTIDE SEQUENCE [LARGE SCALE GENOMIC DNA]</scope>
    <source>
        <strain evidence="3">BD3526</strain>
    </source>
</reference>
<dbReference type="Pfam" id="PF03009">
    <property type="entry name" value="GDPD"/>
    <property type="match status" value="1"/>
</dbReference>
<evidence type="ECO:0000259" key="1">
    <source>
        <dbReference type="PROSITE" id="PS51704"/>
    </source>
</evidence>
<dbReference type="PROSITE" id="PS51704">
    <property type="entry name" value="GP_PDE"/>
    <property type="match status" value="1"/>
</dbReference>
<dbReference type="Gene3D" id="3.20.20.190">
    <property type="entry name" value="Phosphatidylinositol (PI) phosphodiesterase"/>
    <property type="match status" value="1"/>
</dbReference>
<dbReference type="GO" id="GO:0005886">
    <property type="term" value="C:plasma membrane"/>
    <property type="evidence" value="ECO:0007669"/>
    <property type="project" value="TreeGrafter"/>
</dbReference>
<dbReference type="InterPro" id="IPR030395">
    <property type="entry name" value="GP_PDE_dom"/>
</dbReference>
<dbReference type="PANTHER" id="PTHR46320:SF1">
    <property type="entry name" value="GLYCEROPHOSPHODIESTER PHOSPHODIESTERASE 1"/>
    <property type="match status" value="1"/>
</dbReference>
<dbReference type="KEGG" id="pbv:AR543_05340"/>
<organism evidence="2 3">
    <name type="scientific">Paenibacillus bovis</name>
    <dbReference type="NCBI Taxonomy" id="1616788"/>
    <lineage>
        <taxon>Bacteria</taxon>
        <taxon>Bacillati</taxon>
        <taxon>Bacillota</taxon>
        <taxon>Bacilli</taxon>
        <taxon>Bacillales</taxon>
        <taxon>Paenibacillaceae</taxon>
        <taxon>Paenibacillus</taxon>
    </lineage>
</organism>
<dbReference type="SUPFAM" id="SSF51695">
    <property type="entry name" value="PLC-like phosphodiesterases"/>
    <property type="match status" value="1"/>
</dbReference>
<dbReference type="PANTHER" id="PTHR46320">
    <property type="entry name" value="GLYCEROPHOSPHODIESTER PHOSPHODIESTERASE 1"/>
    <property type="match status" value="1"/>
</dbReference>
<dbReference type="GO" id="GO:0008889">
    <property type="term" value="F:glycerophosphodiester phosphodiesterase activity"/>
    <property type="evidence" value="ECO:0007669"/>
    <property type="project" value="TreeGrafter"/>
</dbReference>
<evidence type="ECO:0000313" key="3">
    <source>
        <dbReference type="Proteomes" id="UP000078148"/>
    </source>
</evidence>
<dbReference type="GO" id="GO:0006644">
    <property type="term" value="P:phospholipid metabolic process"/>
    <property type="evidence" value="ECO:0007669"/>
    <property type="project" value="TreeGrafter"/>
</dbReference>